<dbReference type="SUPFAM" id="SSF88723">
    <property type="entry name" value="PIN domain-like"/>
    <property type="match status" value="1"/>
</dbReference>
<dbReference type="PANTHER" id="PTHR35901">
    <property type="entry name" value="RIBONUCLEASE VAPC3"/>
    <property type="match status" value="1"/>
</dbReference>
<dbReference type="CDD" id="cd09873">
    <property type="entry name" value="PIN_Pae0151-like"/>
    <property type="match status" value="1"/>
</dbReference>
<dbReference type="InterPro" id="IPR002716">
    <property type="entry name" value="PIN_dom"/>
</dbReference>
<evidence type="ECO:0000259" key="2">
    <source>
        <dbReference type="Pfam" id="PF01850"/>
    </source>
</evidence>
<dbReference type="InterPro" id="IPR051619">
    <property type="entry name" value="TypeII_TA_RNase_PINc/VapC"/>
</dbReference>
<dbReference type="Pfam" id="PF01850">
    <property type="entry name" value="PIN"/>
    <property type="match status" value="1"/>
</dbReference>
<dbReference type="InterPro" id="IPR044153">
    <property type="entry name" value="PIN_Pae0151-like"/>
</dbReference>
<accession>A0A7C3WL67</accession>
<gene>
    <name evidence="4" type="ORF">ENM88_05300</name>
    <name evidence="3" type="ORF">ENV88_08000</name>
</gene>
<evidence type="ECO:0000313" key="4">
    <source>
        <dbReference type="EMBL" id="HHP05147.1"/>
    </source>
</evidence>
<organism evidence="3">
    <name type="scientific">Thermofilum pendens</name>
    <dbReference type="NCBI Taxonomy" id="2269"/>
    <lineage>
        <taxon>Archaea</taxon>
        <taxon>Thermoproteota</taxon>
        <taxon>Thermoprotei</taxon>
        <taxon>Thermofilales</taxon>
        <taxon>Thermofilaceae</taxon>
        <taxon>Thermofilum</taxon>
    </lineage>
</organism>
<sequence>MENHQRGEGEQVRAAYVADSSVFASIIVRDEFYGRALGFVRKFQGRIATLDFAVVEVANALWKHAHLLKRIPEDAYAALKGAIKPLVYSAARVFRSDELLEDALDSAVRLEITVYDSLYVTLALREGCKLATFDDKLRGQLAARGLSIAVAP</sequence>
<dbReference type="EMBL" id="DTIB01000140">
    <property type="protein sequence ID" value="HGB25938.1"/>
    <property type="molecule type" value="Genomic_DNA"/>
</dbReference>
<evidence type="ECO:0000256" key="1">
    <source>
        <dbReference type="ARBA" id="ARBA00022842"/>
    </source>
</evidence>
<comment type="caution">
    <text evidence="3">The sequence shown here is derived from an EMBL/GenBank/DDBJ whole genome shotgun (WGS) entry which is preliminary data.</text>
</comment>
<proteinExistence type="predicted"/>
<dbReference type="InterPro" id="IPR029060">
    <property type="entry name" value="PIN-like_dom_sf"/>
</dbReference>
<feature type="domain" description="PIN" evidence="2">
    <location>
        <begin position="16"/>
        <end position="138"/>
    </location>
</feature>
<evidence type="ECO:0000313" key="3">
    <source>
        <dbReference type="EMBL" id="HGB25938.1"/>
    </source>
</evidence>
<dbReference type="AlphaFoldDB" id="A0A7C3WL67"/>
<dbReference type="PANTHER" id="PTHR35901:SF1">
    <property type="entry name" value="EXONUCLEASE VAPC9"/>
    <property type="match status" value="1"/>
</dbReference>
<protein>
    <submittedName>
        <fullName evidence="3">PIN domain-containing protein</fullName>
    </submittedName>
</protein>
<reference evidence="3" key="1">
    <citation type="journal article" date="2020" name="mSystems">
        <title>Genome- and Community-Level Interaction Insights into Carbon Utilization and Element Cycling Functions of Hydrothermarchaeota in Hydrothermal Sediment.</title>
        <authorList>
            <person name="Zhou Z."/>
            <person name="Liu Y."/>
            <person name="Xu W."/>
            <person name="Pan J."/>
            <person name="Luo Z.H."/>
            <person name="Li M."/>
        </authorList>
    </citation>
    <scope>NUCLEOTIDE SEQUENCE [LARGE SCALE GENOMIC DNA]</scope>
    <source>
        <strain evidence="4">SpSt-1125</strain>
        <strain evidence="3">SpSt-8</strain>
    </source>
</reference>
<dbReference type="Gene3D" id="3.40.50.1010">
    <property type="entry name" value="5'-nuclease"/>
    <property type="match status" value="1"/>
</dbReference>
<dbReference type="EMBL" id="DRZM01000160">
    <property type="protein sequence ID" value="HHP05147.1"/>
    <property type="molecule type" value="Genomic_DNA"/>
</dbReference>
<name>A0A7C3WL67_THEPE</name>
<keyword evidence="1" id="KW-0460">Magnesium</keyword>